<dbReference type="GeneID" id="114042289"/>
<keyword evidence="6 8" id="KW-0472">Membrane</keyword>
<dbReference type="InterPro" id="IPR003598">
    <property type="entry name" value="Ig_sub2"/>
</dbReference>
<dbReference type="GeneTree" id="ENSGT01150000286907"/>
<evidence type="ECO:0000313" key="11">
    <source>
        <dbReference type="Proteomes" id="UP000314987"/>
    </source>
</evidence>
<dbReference type="InterPro" id="IPR013783">
    <property type="entry name" value="Ig-like_fold"/>
</dbReference>
<dbReference type="PANTHER" id="PTHR12035:SF125">
    <property type="entry name" value="SIALIC ACID-BINDING IG-LIKE LECTIN 5"/>
    <property type="match status" value="1"/>
</dbReference>
<evidence type="ECO:0000256" key="5">
    <source>
        <dbReference type="ARBA" id="ARBA00022989"/>
    </source>
</evidence>
<name>A0A4X2KHP3_VOMUR</name>
<feature type="domain" description="Ig-like" evidence="9">
    <location>
        <begin position="259"/>
        <end position="351"/>
    </location>
</feature>
<evidence type="ECO:0000313" key="10">
    <source>
        <dbReference type="Ensembl" id="ENSVURP00010008887.1"/>
    </source>
</evidence>
<keyword evidence="2 8" id="KW-0812">Transmembrane</keyword>
<feature type="domain" description="Ig-like" evidence="9">
    <location>
        <begin position="164"/>
        <end position="249"/>
    </location>
</feature>
<dbReference type="SMART" id="SM00409">
    <property type="entry name" value="IG"/>
    <property type="match status" value="3"/>
</dbReference>
<reference evidence="10" key="2">
    <citation type="submission" date="2025-08" db="UniProtKB">
        <authorList>
            <consortium name="Ensembl"/>
        </authorList>
    </citation>
    <scope>IDENTIFICATION</scope>
</reference>
<dbReference type="SUPFAM" id="SSF48726">
    <property type="entry name" value="Immunoglobulin"/>
    <property type="match status" value="4"/>
</dbReference>
<dbReference type="InterPro" id="IPR007110">
    <property type="entry name" value="Ig-like_dom"/>
</dbReference>
<reference evidence="10" key="3">
    <citation type="submission" date="2025-09" db="UniProtKB">
        <authorList>
            <consortium name="Ensembl"/>
        </authorList>
    </citation>
    <scope>IDENTIFICATION</scope>
</reference>
<evidence type="ECO:0000259" key="9">
    <source>
        <dbReference type="PROSITE" id="PS50835"/>
    </source>
</evidence>
<organism evidence="10 11">
    <name type="scientific">Vombatus ursinus</name>
    <name type="common">Common wombat</name>
    <dbReference type="NCBI Taxonomy" id="29139"/>
    <lineage>
        <taxon>Eukaryota</taxon>
        <taxon>Metazoa</taxon>
        <taxon>Chordata</taxon>
        <taxon>Craniata</taxon>
        <taxon>Vertebrata</taxon>
        <taxon>Euteleostomi</taxon>
        <taxon>Mammalia</taxon>
        <taxon>Metatheria</taxon>
        <taxon>Diprotodontia</taxon>
        <taxon>Vombatidae</taxon>
        <taxon>Vombatus</taxon>
    </lineage>
</organism>
<comment type="similarity">
    <text evidence="7">Belongs to the immunoglobulin superfamily. SIGLEC (sialic acid binding Ig-like lectin) family.</text>
</comment>
<gene>
    <name evidence="10" type="primary">LOC114042289</name>
</gene>
<dbReference type="InterPro" id="IPR003599">
    <property type="entry name" value="Ig_sub"/>
</dbReference>
<dbReference type="STRING" id="29139.ENSVURP00010008887"/>
<dbReference type="PANTHER" id="PTHR12035">
    <property type="entry name" value="SIALIC ACID BINDING IMMUNOGLOBULIN-LIKE LECTIN"/>
    <property type="match status" value="1"/>
</dbReference>
<feature type="transmembrane region" description="Helical" evidence="8">
    <location>
        <begin position="466"/>
        <end position="489"/>
    </location>
</feature>
<evidence type="ECO:0000256" key="6">
    <source>
        <dbReference type="ARBA" id="ARBA00023136"/>
    </source>
</evidence>
<evidence type="ECO:0000256" key="4">
    <source>
        <dbReference type="ARBA" id="ARBA00022889"/>
    </source>
</evidence>
<dbReference type="SMART" id="SM00408">
    <property type="entry name" value="IGc2"/>
    <property type="match status" value="1"/>
</dbReference>
<dbReference type="PROSITE" id="PS50835">
    <property type="entry name" value="IG_LIKE"/>
    <property type="match status" value="2"/>
</dbReference>
<dbReference type="GO" id="GO:0007155">
    <property type="term" value="P:cell adhesion"/>
    <property type="evidence" value="ECO:0007669"/>
    <property type="project" value="UniProtKB-KW"/>
</dbReference>
<dbReference type="Pfam" id="PF07686">
    <property type="entry name" value="V-set"/>
    <property type="match status" value="1"/>
</dbReference>
<proteinExistence type="inferred from homology"/>
<dbReference type="InterPro" id="IPR036179">
    <property type="entry name" value="Ig-like_dom_sf"/>
</dbReference>
<dbReference type="Ensembl" id="ENSVURT00010010085.1">
    <property type="protein sequence ID" value="ENSVURP00010008887.1"/>
    <property type="gene ID" value="ENSVURG00010006891.1"/>
</dbReference>
<evidence type="ECO:0000256" key="1">
    <source>
        <dbReference type="ARBA" id="ARBA00004479"/>
    </source>
</evidence>
<dbReference type="OMA" id="WVKEPLE"/>
<reference evidence="11" key="1">
    <citation type="submission" date="2018-12" db="EMBL/GenBank/DDBJ databases">
        <authorList>
            <person name="Yazar S."/>
        </authorList>
    </citation>
    <scope>NUCLEOTIDE SEQUENCE [LARGE SCALE GENOMIC DNA]</scope>
</reference>
<comment type="subcellular location">
    <subcellularLocation>
        <location evidence="1">Membrane</location>
        <topology evidence="1">Single-pass type I membrane protein</topology>
    </subcellularLocation>
</comment>
<dbReference type="AlphaFoldDB" id="A0A4X2KHP3"/>
<dbReference type="GO" id="GO:0033691">
    <property type="term" value="F:sialic acid binding"/>
    <property type="evidence" value="ECO:0007669"/>
    <property type="project" value="TreeGrafter"/>
</dbReference>
<dbReference type="InterPro" id="IPR051036">
    <property type="entry name" value="SIGLEC"/>
</dbReference>
<evidence type="ECO:0000256" key="3">
    <source>
        <dbReference type="ARBA" id="ARBA00022734"/>
    </source>
</evidence>
<dbReference type="OrthoDB" id="10012075at2759"/>
<evidence type="ECO:0000256" key="8">
    <source>
        <dbReference type="SAM" id="Phobius"/>
    </source>
</evidence>
<dbReference type="Gene3D" id="2.60.40.10">
    <property type="entry name" value="Immunoglobulins"/>
    <property type="match status" value="4"/>
</dbReference>
<keyword evidence="11" id="KW-1185">Reference proteome</keyword>
<accession>A0A4X2KHP3</accession>
<dbReference type="RefSeq" id="XP_027716762.1">
    <property type="nucleotide sequence ID" value="XM_027860961.1"/>
</dbReference>
<evidence type="ECO:0000256" key="2">
    <source>
        <dbReference type="ARBA" id="ARBA00022692"/>
    </source>
</evidence>
<keyword evidence="5 8" id="KW-1133">Transmembrane helix</keyword>
<protein>
    <recommendedName>
        <fullName evidence="9">Ig-like domain-containing protein</fullName>
    </recommendedName>
</protein>
<dbReference type="GO" id="GO:0005886">
    <property type="term" value="C:plasma membrane"/>
    <property type="evidence" value="ECO:0007669"/>
    <property type="project" value="TreeGrafter"/>
</dbReference>
<keyword evidence="3" id="KW-0430">Lectin</keyword>
<evidence type="ECO:0000256" key="7">
    <source>
        <dbReference type="ARBA" id="ARBA00038361"/>
    </source>
</evidence>
<dbReference type="Proteomes" id="UP000314987">
    <property type="component" value="Unassembled WGS sequence"/>
</dbReference>
<sequence length="577" mass="63277">MPGLEKVPGWSLDPSCTLVSSGMLVCLLLLPVIRGRLLQEEADFKVNVLETVTVQQNLCVQVPCTFSSLGKDEANNQIFLFWYLREKTNLILVATNKHYLNISERFRDRFSVIGNPQNHNCTLSIKNAQKLDTGKYILKVEKGKLKPEFKNEVFVNVSDLTEKPVIKVLETLKAGDEGILICTMPGACEGANSPTFLWTGSALSSQSPGTRTHASSKLSFTPKFQDHGTKITCRVTFKRSCVTSERTVHLNVTYPPKKPTIQVRQANWPVLRFLGNVSFLWVLEGESLNLSCAADSNPAVSLNWTKGKRTLTSSQLSAAGVVNLQLDQVGPSDSGEYTCQTQAPPRSRKASLMLSVQYPPKPLSSSCSWTEEGLLCACSVQGEPAPSLCWWLGESPVLDSSSNDTLQVVSTTSGVWTNSSLNLMQKPDPALRLRCEGKNRHGTHSVSILLVPERTTQGTEMNKKPLIMGAAYGAAVTGFLALGLLIIVVKILKRKSAEAEAIEDNRHLPSEAIPLAPDGILRLKSSLRPPPHDTSRPTSKEGPELHYACLSFQKLSPQNPQESAYAGTEYAEIKFQK</sequence>
<dbReference type="GO" id="GO:0030246">
    <property type="term" value="F:carbohydrate binding"/>
    <property type="evidence" value="ECO:0007669"/>
    <property type="project" value="UniProtKB-KW"/>
</dbReference>
<dbReference type="InterPro" id="IPR013106">
    <property type="entry name" value="Ig_V-set"/>
</dbReference>
<keyword evidence="4" id="KW-0130">Cell adhesion</keyword>
<dbReference type="Pfam" id="PF13927">
    <property type="entry name" value="Ig_3"/>
    <property type="match status" value="1"/>
</dbReference>